<dbReference type="EC" id="3.1.3.8" evidence="2"/>
<evidence type="ECO:0000256" key="1">
    <source>
        <dbReference type="ARBA" id="ARBA00005375"/>
    </source>
</evidence>
<dbReference type="Proteomes" id="UP000193689">
    <property type="component" value="Unassembled WGS sequence"/>
</dbReference>
<evidence type="ECO:0000256" key="5">
    <source>
        <dbReference type="PIRSR" id="PIRSR000894-1"/>
    </source>
</evidence>
<accession>A0A1Y2D8N3</accession>
<dbReference type="InterPro" id="IPR016274">
    <property type="entry name" value="Histidine_acid_Pase_euk"/>
</dbReference>
<keyword evidence="6" id="KW-1015">Disulfide bond</keyword>
<evidence type="ECO:0000313" key="8">
    <source>
        <dbReference type="EMBL" id="ORY55618.1"/>
    </source>
</evidence>
<dbReference type="InterPro" id="IPR029033">
    <property type="entry name" value="His_PPase_superfam"/>
</dbReference>
<dbReference type="Gene3D" id="3.40.50.1240">
    <property type="entry name" value="Phosphoglycerate mutase-like"/>
    <property type="match status" value="2"/>
</dbReference>
<dbReference type="PROSITE" id="PS00616">
    <property type="entry name" value="HIS_ACID_PHOSPHAT_1"/>
    <property type="match status" value="1"/>
</dbReference>
<sequence>MRALSSIVAIAAAVATVADGFTPNKPSYIDRYPGAKPFDQSFLEGYSILKHLGGQGPYSNRRSYGIGRDPPDGCAVDQVIMLRRHGERYPEPAVAAVFNDVLAKVYASNLTNGGAFGGSLEFLNRWETFMPNEGYWALESYSGPYAGLLEAYGHGVEYRIRYGHLWDQEPGVMVPMFTSSYERIVQTARKFGEGFFGWNYTTSVALNVLSEDETMGANSLTPACVHDDDYEMCKSLPGYMPQFDVAVDRLKTQNPGLDINATDVFNLMKMVAYELNVRGHSDWIDAFSLDEWTAFGYTQNLDFYYCAGPGDKNMAAVGAVYANATLLLLNQGPEKAGKMFWNFAHDTNITPILSALGLFVPSSHLPLDRIPFPNPYEIGDIMPMGGRLVMERLSCNSTAVTPQDTYVRLVLNEAVVPFPDCQEGPGFSCSLANYTRLLEEKLPDYTTTCGIPEESPQYLKFFWEANTTQEWNWDPKVIPYQWSFIL</sequence>
<dbReference type="CDD" id="cd07061">
    <property type="entry name" value="HP_HAP_like"/>
    <property type="match status" value="1"/>
</dbReference>
<dbReference type="GO" id="GO:0009277">
    <property type="term" value="C:fungal-type cell wall"/>
    <property type="evidence" value="ECO:0007669"/>
    <property type="project" value="TreeGrafter"/>
</dbReference>
<feature type="disulfide bond" evidence="6">
    <location>
        <begin position="74"/>
        <end position="395"/>
    </location>
</feature>
<dbReference type="InterPro" id="IPR000560">
    <property type="entry name" value="His_Pase_clade-2"/>
</dbReference>
<keyword evidence="4" id="KW-0325">Glycoprotein</keyword>
<dbReference type="GO" id="GO:0016158">
    <property type="term" value="F:inositol hexakisphosphate 3-phosphatase activity"/>
    <property type="evidence" value="ECO:0007669"/>
    <property type="project" value="UniProtKB-EC"/>
</dbReference>
<dbReference type="InterPro" id="IPR033379">
    <property type="entry name" value="Acid_Pase_AS"/>
</dbReference>
<dbReference type="STRING" id="1141098.A0A1Y2D8N3"/>
<dbReference type="EMBL" id="MCFJ01000026">
    <property type="protein sequence ID" value="ORY55618.1"/>
    <property type="molecule type" value="Genomic_DNA"/>
</dbReference>
<comment type="similarity">
    <text evidence="1">Belongs to the histidine acid phosphatase family.</text>
</comment>
<dbReference type="InParanoid" id="A0A1Y2D8N3"/>
<feature type="chain" id="PRO_5012892309" description="3-phytase" evidence="7">
    <location>
        <begin position="21"/>
        <end position="486"/>
    </location>
</feature>
<dbReference type="OrthoDB" id="6509975at2759"/>
<evidence type="ECO:0000313" key="9">
    <source>
        <dbReference type="Proteomes" id="UP000193689"/>
    </source>
</evidence>
<proteinExistence type="inferred from homology"/>
<protein>
    <recommendedName>
        <fullName evidence="2">3-phytase</fullName>
        <ecNumber evidence="2">3.1.3.8</ecNumber>
    </recommendedName>
</protein>
<evidence type="ECO:0000256" key="3">
    <source>
        <dbReference type="ARBA" id="ARBA00022801"/>
    </source>
</evidence>
<evidence type="ECO:0000256" key="2">
    <source>
        <dbReference type="ARBA" id="ARBA00012632"/>
    </source>
</evidence>
<dbReference type="PANTHER" id="PTHR20963">
    <property type="entry name" value="MULTIPLE INOSITOL POLYPHOSPHATE PHOSPHATASE-RELATED"/>
    <property type="match status" value="1"/>
</dbReference>
<evidence type="ECO:0000256" key="6">
    <source>
        <dbReference type="PIRSR" id="PIRSR000894-2"/>
    </source>
</evidence>
<dbReference type="PIRSF" id="PIRSF000894">
    <property type="entry name" value="Acid_phosphatase"/>
    <property type="match status" value="1"/>
</dbReference>
<feature type="active site" description="Nucleophile" evidence="5">
    <location>
        <position position="85"/>
    </location>
</feature>
<feature type="signal peptide" evidence="7">
    <location>
        <begin position="1"/>
        <end position="20"/>
    </location>
</feature>
<dbReference type="SUPFAM" id="SSF53254">
    <property type="entry name" value="Phosphoglycerate mutase-like"/>
    <property type="match status" value="1"/>
</dbReference>
<name>A0A1Y2D8N3_9PEZI</name>
<dbReference type="GeneID" id="63778792"/>
<dbReference type="AlphaFoldDB" id="A0A1Y2D8N3"/>
<reference evidence="8 9" key="1">
    <citation type="submission" date="2016-07" db="EMBL/GenBank/DDBJ databases">
        <title>Pervasive Adenine N6-methylation of Active Genes in Fungi.</title>
        <authorList>
            <consortium name="DOE Joint Genome Institute"/>
            <person name="Mondo S.J."/>
            <person name="Dannebaum R.O."/>
            <person name="Kuo R.C."/>
            <person name="Labutti K."/>
            <person name="Haridas S."/>
            <person name="Kuo A."/>
            <person name="Salamov A."/>
            <person name="Ahrendt S.R."/>
            <person name="Lipzen A."/>
            <person name="Sullivan W."/>
            <person name="Andreopoulos W.B."/>
            <person name="Clum A."/>
            <person name="Lindquist E."/>
            <person name="Daum C."/>
            <person name="Ramamoorthy G.K."/>
            <person name="Gryganskyi A."/>
            <person name="Culley D."/>
            <person name="Magnuson J.K."/>
            <person name="James T.Y."/>
            <person name="O'Malley M.A."/>
            <person name="Stajich J.E."/>
            <person name="Spatafora J.W."/>
            <person name="Visel A."/>
            <person name="Grigoriev I.V."/>
        </authorList>
    </citation>
    <scope>NUCLEOTIDE SEQUENCE [LARGE SCALE GENOMIC DNA]</scope>
    <source>
        <strain evidence="8 9">CBS 129021</strain>
    </source>
</reference>
<keyword evidence="3" id="KW-0378">Hydrolase</keyword>
<evidence type="ECO:0000256" key="7">
    <source>
        <dbReference type="SAM" id="SignalP"/>
    </source>
</evidence>
<evidence type="ECO:0000256" key="4">
    <source>
        <dbReference type="ARBA" id="ARBA00023180"/>
    </source>
</evidence>
<organism evidence="8 9">
    <name type="scientific">Pseudomassariella vexata</name>
    <dbReference type="NCBI Taxonomy" id="1141098"/>
    <lineage>
        <taxon>Eukaryota</taxon>
        <taxon>Fungi</taxon>
        <taxon>Dikarya</taxon>
        <taxon>Ascomycota</taxon>
        <taxon>Pezizomycotina</taxon>
        <taxon>Sordariomycetes</taxon>
        <taxon>Xylariomycetidae</taxon>
        <taxon>Amphisphaeriales</taxon>
        <taxon>Pseudomassariaceae</taxon>
        <taxon>Pseudomassariella</taxon>
    </lineage>
</organism>
<dbReference type="RefSeq" id="XP_040709676.1">
    <property type="nucleotide sequence ID" value="XM_040862580.1"/>
</dbReference>
<keyword evidence="9" id="KW-1185">Reference proteome</keyword>
<keyword evidence="7" id="KW-0732">Signal</keyword>
<dbReference type="Pfam" id="PF00328">
    <property type="entry name" value="His_Phos_2"/>
    <property type="match status" value="1"/>
</dbReference>
<comment type="caution">
    <text evidence="8">The sequence shown here is derived from an EMBL/GenBank/DDBJ whole genome shotgun (WGS) entry which is preliminary data.</text>
</comment>
<dbReference type="PANTHER" id="PTHR20963:SF18">
    <property type="entry name" value="ACID PHOSPHATASE PHO11-RELATED"/>
    <property type="match status" value="1"/>
</dbReference>
<gene>
    <name evidence="8" type="ORF">BCR38DRAFT_461901</name>
</gene>
<feature type="disulfide bond" evidence="6">
    <location>
        <begin position="421"/>
        <end position="429"/>
    </location>
</feature>
<dbReference type="GO" id="GO:0003993">
    <property type="term" value="F:acid phosphatase activity"/>
    <property type="evidence" value="ECO:0007669"/>
    <property type="project" value="TreeGrafter"/>
</dbReference>
<dbReference type="FunCoup" id="A0A1Y2D8N3">
    <property type="interactions" value="444"/>
</dbReference>
<feature type="active site" description="Proton donor" evidence="5">
    <location>
        <position position="346"/>
    </location>
</feature>